<gene>
    <name evidence="2" type="ORF">JYA64_13645</name>
</gene>
<dbReference type="RefSeq" id="WP_188400683.1">
    <property type="nucleotide sequence ID" value="NZ_BMCE01000001.1"/>
</dbReference>
<organism evidence="2 3">
    <name type="scientific">Fictibacillus barbaricus</name>
    <dbReference type="NCBI Taxonomy" id="182136"/>
    <lineage>
        <taxon>Bacteria</taxon>
        <taxon>Bacillati</taxon>
        <taxon>Bacillota</taxon>
        <taxon>Bacilli</taxon>
        <taxon>Bacillales</taxon>
        <taxon>Fictibacillaceae</taxon>
        <taxon>Fictibacillus</taxon>
    </lineage>
</organism>
<feature type="region of interest" description="Disordered" evidence="1">
    <location>
        <begin position="1"/>
        <end position="43"/>
    </location>
</feature>
<protein>
    <submittedName>
        <fullName evidence="2">3-methyladenine DNA glycosylase</fullName>
    </submittedName>
</protein>
<name>A0ABS2ZDT0_9BACL</name>
<evidence type="ECO:0000256" key="1">
    <source>
        <dbReference type="SAM" id="MobiDB-lite"/>
    </source>
</evidence>
<proteinExistence type="predicted"/>
<evidence type="ECO:0000313" key="3">
    <source>
        <dbReference type="Proteomes" id="UP001319060"/>
    </source>
</evidence>
<keyword evidence="3" id="KW-1185">Reference proteome</keyword>
<comment type="caution">
    <text evidence="2">The sequence shown here is derived from an EMBL/GenBank/DDBJ whole genome shotgun (WGS) entry which is preliminary data.</text>
</comment>
<feature type="compositionally biased region" description="Basic and acidic residues" evidence="1">
    <location>
        <begin position="1"/>
        <end position="34"/>
    </location>
</feature>
<sequence>MVEKRNSEDSREQKEKKRSNEDIEPQRDPKKPDHTGNQNPNEK</sequence>
<reference evidence="2 3" key="1">
    <citation type="submission" date="2021-01" db="EMBL/GenBank/DDBJ databases">
        <title>Genome Sequencing of Type Strains.</title>
        <authorList>
            <person name="Lemaire J.F."/>
            <person name="Inderbitzin P."/>
            <person name="Collins S.B."/>
            <person name="Wespe N."/>
            <person name="Knight-Connoni V."/>
        </authorList>
    </citation>
    <scope>NUCLEOTIDE SEQUENCE [LARGE SCALE GENOMIC DNA]</scope>
    <source>
        <strain evidence="2 3">DSM 14730</strain>
    </source>
</reference>
<dbReference type="Proteomes" id="UP001319060">
    <property type="component" value="Unassembled WGS sequence"/>
</dbReference>
<dbReference type="EMBL" id="JAFHKS010000044">
    <property type="protein sequence ID" value="MBN3546344.1"/>
    <property type="molecule type" value="Genomic_DNA"/>
</dbReference>
<accession>A0ABS2ZDT0</accession>
<evidence type="ECO:0000313" key="2">
    <source>
        <dbReference type="EMBL" id="MBN3546344.1"/>
    </source>
</evidence>